<evidence type="ECO:0000313" key="1">
    <source>
        <dbReference type="EMBL" id="CAD8078515.1"/>
    </source>
</evidence>
<dbReference type="EMBL" id="CAJJDN010000037">
    <property type="protein sequence ID" value="CAD8078515.1"/>
    <property type="molecule type" value="Genomic_DNA"/>
</dbReference>
<dbReference type="Proteomes" id="UP000692954">
    <property type="component" value="Unassembled WGS sequence"/>
</dbReference>
<name>A0A8S1MP30_9CILI</name>
<dbReference type="AlphaFoldDB" id="A0A8S1MP30"/>
<protein>
    <submittedName>
        <fullName evidence="1">Uncharacterized protein</fullName>
    </submittedName>
</protein>
<sequence>MELLQHLIVLIEQSVYGMLKQDYKRQIGWSQQSNLLIILLTKLWISLFVY</sequence>
<accession>A0A8S1MP30</accession>
<organism evidence="1 2">
    <name type="scientific">Paramecium sonneborni</name>
    <dbReference type="NCBI Taxonomy" id="65129"/>
    <lineage>
        <taxon>Eukaryota</taxon>
        <taxon>Sar</taxon>
        <taxon>Alveolata</taxon>
        <taxon>Ciliophora</taxon>
        <taxon>Intramacronucleata</taxon>
        <taxon>Oligohymenophorea</taxon>
        <taxon>Peniculida</taxon>
        <taxon>Parameciidae</taxon>
        <taxon>Paramecium</taxon>
    </lineage>
</organism>
<reference evidence="1" key="1">
    <citation type="submission" date="2021-01" db="EMBL/GenBank/DDBJ databases">
        <authorList>
            <consortium name="Genoscope - CEA"/>
            <person name="William W."/>
        </authorList>
    </citation>
    <scope>NUCLEOTIDE SEQUENCE</scope>
</reference>
<comment type="caution">
    <text evidence="1">The sequence shown here is derived from an EMBL/GenBank/DDBJ whole genome shotgun (WGS) entry which is preliminary data.</text>
</comment>
<proteinExistence type="predicted"/>
<gene>
    <name evidence="1" type="ORF">PSON_ATCC_30995.1.T0370347</name>
</gene>
<evidence type="ECO:0000313" key="2">
    <source>
        <dbReference type="Proteomes" id="UP000692954"/>
    </source>
</evidence>
<keyword evidence="2" id="KW-1185">Reference proteome</keyword>